<evidence type="ECO:0000256" key="5">
    <source>
        <dbReference type="ARBA" id="ARBA00022989"/>
    </source>
</evidence>
<keyword evidence="10" id="KW-1185">Reference proteome</keyword>
<reference evidence="10" key="1">
    <citation type="journal article" date="2019" name="Int. J. Syst. Evol. Microbiol.">
        <title>The Global Catalogue of Microorganisms (GCM) 10K type strain sequencing project: providing services to taxonomists for standard genome sequencing and annotation.</title>
        <authorList>
            <consortium name="The Broad Institute Genomics Platform"/>
            <consortium name="The Broad Institute Genome Sequencing Center for Infectious Disease"/>
            <person name="Wu L."/>
            <person name="Ma J."/>
        </authorList>
    </citation>
    <scope>NUCLEOTIDE SEQUENCE [LARGE SCALE GENOMIC DNA]</scope>
    <source>
        <strain evidence="10">KCTC 12907</strain>
    </source>
</reference>
<evidence type="ECO:0000313" key="10">
    <source>
        <dbReference type="Proteomes" id="UP001596378"/>
    </source>
</evidence>
<dbReference type="CDD" id="cd06261">
    <property type="entry name" value="TM_PBP2"/>
    <property type="match status" value="1"/>
</dbReference>
<gene>
    <name evidence="9" type="ORF">ACFQMJ_17145</name>
</gene>
<dbReference type="InterPro" id="IPR051393">
    <property type="entry name" value="ABC_transporter_permease"/>
</dbReference>
<dbReference type="Gene3D" id="1.10.3720.10">
    <property type="entry name" value="MetI-like"/>
    <property type="match status" value="1"/>
</dbReference>
<name>A0ABW2FDN0_9BACL</name>
<feature type="transmembrane region" description="Helical" evidence="7">
    <location>
        <begin position="71"/>
        <end position="92"/>
    </location>
</feature>
<keyword evidence="4 7" id="KW-0812">Transmembrane</keyword>
<comment type="subcellular location">
    <subcellularLocation>
        <location evidence="1 7">Cell membrane</location>
        <topology evidence="1 7">Multi-pass membrane protein</topology>
    </subcellularLocation>
</comment>
<feature type="transmembrane region" description="Helical" evidence="7">
    <location>
        <begin position="12"/>
        <end position="29"/>
    </location>
</feature>
<dbReference type="InterPro" id="IPR000515">
    <property type="entry name" value="MetI-like"/>
</dbReference>
<feature type="transmembrane region" description="Helical" evidence="7">
    <location>
        <begin position="258"/>
        <end position="283"/>
    </location>
</feature>
<dbReference type="Pfam" id="PF00528">
    <property type="entry name" value="BPD_transp_1"/>
    <property type="match status" value="1"/>
</dbReference>
<feature type="transmembrane region" description="Helical" evidence="7">
    <location>
        <begin position="104"/>
        <end position="124"/>
    </location>
</feature>
<evidence type="ECO:0000256" key="2">
    <source>
        <dbReference type="ARBA" id="ARBA00022448"/>
    </source>
</evidence>
<evidence type="ECO:0000259" key="8">
    <source>
        <dbReference type="PROSITE" id="PS50928"/>
    </source>
</evidence>
<comment type="caution">
    <text evidence="9">The sequence shown here is derived from an EMBL/GenBank/DDBJ whole genome shotgun (WGS) entry which is preliminary data.</text>
</comment>
<feature type="domain" description="ABC transmembrane type-1" evidence="8">
    <location>
        <begin position="67"/>
        <end position="279"/>
    </location>
</feature>
<proteinExistence type="inferred from homology"/>
<dbReference type="PANTHER" id="PTHR30193">
    <property type="entry name" value="ABC TRANSPORTER PERMEASE PROTEIN"/>
    <property type="match status" value="1"/>
</dbReference>
<comment type="similarity">
    <text evidence="7">Belongs to the binding-protein-dependent transport system permease family.</text>
</comment>
<dbReference type="PROSITE" id="PS50928">
    <property type="entry name" value="ABC_TM1"/>
    <property type="match status" value="1"/>
</dbReference>
<dbReference type="SUPFAM" id="SSF161098">
    <property type="entry name" value="MetI-like"/>
    <property type="match status" value="1"/>
</dbReference>
<dbReference type="PANTHER" id="PTHR30193:SF37">
    <property type="entry name" value="INNER MEMBRANE ABC TRANSPORTER PERMEASE PROTEIN YCJO"/>
    <property type="match status" value="1"/>
</dbReference>
<evidence type="ECO:0000256" key="3">
    <source>
        <dbReference type="ARBA" id="ARBA00022475"/>
    </source>
</evidence>
<dbReference type="Proteomes" id="UP001596378">
    <property type="component" value="Unassembled WGS sequence"/>
</dbReference>
<evidence type="ECO:0000313" key="9">
    <source>
        <dbReference type="EMBL" id="MFC7150256.1"/>
    </source>
</evidence>
<keyword evidence="6 7" id="KW-0472">Membrane</keyword>
<keyword evidence="2 7" id="KW-0813">Transport</keyword>
<evidence type="ECO:0000256" key="4">
    <source>
        <dbReference type="ARBA" id="ARBA00022692"/>
    </source>
</evidence>
<evidence type="ECO:0000256" key="6">
    <source>
        <dbReference type="ARBA" id="ARBA00023136"/>
    </source>
</evidence>
<keyword evidence="5 7" id="KW-1133">Transmembrane helix</keyword>
<evidence type="ECO:0000256" key="7">
    <source>
        <dbReference type="RuleBase" id="RU363032"/>
    </source>
</evidence>
<keyword evidence="3" id="KW-1003">Cell membrane</keyword>
<dbReference type="EMBL" id="JBHTAI010000010">
    <property type="protein sequence ID" value="MFC7150256.1"/>
    <property type="molecule type" value="Genomic_DNA"/>
</dbReference>
<protein>
    <submittedName>
        <fullName evidence="9">Carbohydrate ABC transporter permease</fullName>
    </submittedName>
</protein>
<organism evidence="9 10">
    <name type="scientific">Cohnella cellulosilytica</name>
    <dbReference type="NCBI Taxonomy" id="986710"/>
    <lineage>
        <taxon>Bacteria</taxon>
        <taxon>Bacillati</taxon>
        <taxon>Bacillota</taxon>
        <taxon>Bacilli</taxon>
        <taxon>Bacillales</taxon>
        <taxon>Paenibacillaceae</taxon>
        <taxon>Cohnella</taxon>
    </lineage>
</organism>
<evidence type="ECO:0000256" key="1">
    <source>
        <dbReference type="ARBA" id="ARBA00004651"/>
    </source>
</evidence>
<dbReference type="SUPFAM" id="SSF160964">
    <property type="entry name" value="MalF N-terminal region-like"/>
    <property type="match status" value="1"/>
</dbReference>
<dbReference type="InterPro" id="IPR035906">
    <property type="entry name" value="MetI-like_sf"/>
</dbReference>
<sequence>MKHGQARRVNLLYIPALCFLFVFILYPFTRGIFYSFTNWNGYSAEYGWVGFEQYAAMLSDKRIAKVLVNTLIYGIGSTLLQNVIGLGYALLLDTKLRGTRVVRTIVYMPIIISNLVMGYIWYFVLRFNGGAVNDLLGVFGLEPINWLADRHLAVAAVVAANTFQYVGVAMILYLSGLQSIPQTYYEAAELDGAGAWRRFSGLTLPLLMPSVTISMTVNIIGGLNIFAVIVSLTNGGPGYSTSSLSTMMYQLYFAEQNAGYAAALGNLMFVLAAAFGLATLWLLRRKEVEM</sequence>
<feature type="transmembrane region" description="Helical" evidence="7">
    <location>
        <begin position="152"/>
        <end position="174"/>
    </location>
</feature>
<accession>A0ABW2FDN0</accession>
<feature type="transmembrane region" description="Helical" evidence="7">
    <location>
        <begin position="206"/>
        <end position="232"/>
    </location>
</feature>
<dbReference type="RefSeq" id="WP_378045874.1">
    <property type="nucleotide sequence ID" value="NZ_JBHMDN010000008.1"/>
</dbReference>